<feature type="domain" description="RapA2 cadherin-like" evidence="4">
    <location>
        <begin position="313"/>
        <end position="370"/>
    </location>
</feature>
<dbReference type="PANTHER" id="PTHR38340">
    <property type="entry name" value="S-LAYER PROTEIN"/>
    <property type="match status" value="1"/>
</dbReference>
<reference evidence="6" key="1">
    <citation type="submission" date="2011-03" db="EMBL/GenBank/DDBJ databases">
        <title>Draft genome sequence of Brevundimonas diminuta.</title>
        <authorList>
            <person name="Brown P.J.B."/>
            <person name="Buechlein A."/>
            <person name="Hemmerich C."/>
            <person name="Brun Y.V."/>
        </authorList>
    </citation>
    <scope>NUCLEOTIDE SEQUENCE [LARGE SCALE GENOMIC DNA]</scope>
    <source>
        <strain evidence="6">C19</strain>
    </source>
</reference>
<dbReference type="AlphaFoldDB" id="F4QH51"/>
<dbReference type="InterPro" id="IPR018511">
    <property type="entry name" value="Hemolysin-typ_Ca-bd_CS"/>
</dbReference>
<comment type="subcellular location">
    <subcellularLocation>
        <location evidence="1">Secreted</location>
    </subcellularLocation>
</comment>
<dbReference type="OrthoDB" id="9773411at2"/>
<gene>
    <name evidence="5" type="ORF">ABI_10250</name>
</gene>
<dbReference type="Gene3D" id="2.150.10.10">
    <property type="entry name" value="Serralysin-like metalloprotease, C-terminal"/>
    <property type="match status" value="3"/>
</dbReference>
<sequence length="542" mass="54954">MILWGTGGHDRLDGSGDSDQILGVAGHDTLNGGSADDTIDGGTGNDVLSGGDGHDAMEGGTGHDRLDGGGGTDVLIGSTGNDTLNGGDGEDYLCAGFDGDRVMTNWGVDQLDGGAGLDTAVLFRGAATASIRFDLRDTSLTQYLDNGTGVVRVESVSLFSGRGADILTGGVRSDTFFGGAGNDTLDGWHEGDLLIGEAGNDLILGGNGDDRLAGGLGHDSLTGGTQNDTLSGDTGEDVLTGGAGDDVIDGGSGLDTAVYSGNKADYDIFRIDDGVVLRDLRPNGDGTDTLVLVDRLAFADGTVTMAHMLSRGRAPVAQSDVVTVSEDGVGKVNVLANDRDDDGDALSVVSVTSANPNLSLAFSRTGQVTVTPGVAYQALGAGQSVVTAADVVVRDPYGNTSHSTLSVTITGANDAPTAVNDVYTIGEDGVLTGIDVTLNDHDPDANAHLFVFGLNVGSTLGAVTILDDGTLSYDPGRAFQYLAAGETATDSFTYELSDGFGGHATASITVNIVGTDEPVGGHGEHVMAQTAYTAGWDMVIYG</sequence>
<evidence type="ECO:0000313" key="5">
    <source>
        <dbReference type="EMBL" id="EGF92588.1"/>
    </source>
</evidence>
<dbReference type="InterPro" id="IPR050557">
    <property type="entry name" value="RTX_toxin/Mannuronan_C5-epim"/>
</dbReference>
<dbReference type="InterPro" id="IPR011049">
    <property type="entry name" value="Serralysin-like_metalloprot_C"/>
</dbReference>
<dbReference type="PROSITE" id="PS00330">
    <property type="entry name" value="HEMOLYSIN_CALCIUM"/>
    <property type="match status" value="4"/>
</dbReference>
<keyword evidence="6" id="KW-1185">Reference proteome</keyword>
<dbReference type="SUPFAM" id="SSF51120">
    <property type="entry name" value="beta-Roll"/>
    <property type="match status" value="2"/>
</dbReference>
<name>F4QH51_9CAUL</name>
<dbReference type="InterPro" id="IPR040853">
    <property type="entry name" value="RapA2_cadherin-like"/>
</dbReference>
<feature type="region of interest" description="Disordered" evidence="3">
    <location>
        <begin position="32"/>
        <end position="61"/>
    </location>
</feature>
<dbReference type="EMBL" id="GL883077">
    <property type="protein sequence ID" value="EGF92588.1"/>
    <property type="molecule type" value="Genomic_DNA"/>
</dbReference>
<dbReference type="PANTHER" id="PTHR38340:SF1">
    <property type="entry name" value="S-LAYER PROTEIN"/>
    <property type="match status" value="1"/>
</dbReference>
<proteinExistence type="predicted"/>
<dbReference type="PRINTS" id="PR00313">
    <property type="entry name" value="CABNDNGRPT"/>
</dbReference>
<dbReference type="NCBIfam" id="TIGR01965">
    <property type="entry name" value="VCBS_repeat"/>
    <property type="match status" value="2"/>
</dbReference>
<dbReference type="eggNOG" id="COG2931">
    <property type="taxonomic scope" value="Bacteria"/>
</dbReference>
<feature type="region of interest" description="Disordered" evidence="3">
    <location>
        <begin position="215"/>
        <end position="235"/>
    </location>
</feature>
<dbReference type="eggNOG" id="COG2373">
    <property type="taxonomic scope" value="Bacteria"/>
</dbReference>
<dbReference type="GO" id="GO:0005576">
    <property type="term" value="C:extracellular region"/>
    <property type="evidence" value="ECO:0007669"/>
    <property type="project" value="UniProtKB-SubCell"/>
</dbReference>
<protein>
    <submittedName>
        <fullName evidence="5">Hemolysin-type calcium-binding repeat 2 copies family protein</fullName>
    </submittedName>
</protein>
<evidence type="ECO:0000256" key="2">
    <source>
        <dbReference type="ARBA" id="ARBA00022525"/>
    </source>
</evidence>
<feature type="domain" description="RapA2 cadherin-like" evidence="4">
    <location>
        <begin position="404"/>
        <end position="473"/>
    </location>
</feature>
<organism evidence="5 6">
    <name type="scientific">Asticcacaulis biprosthecium C19</name>
    <dbReference type="NCBI Taxonomy" id="715226"/>
    <lineage>
        <taxon>Bacteria</taxon>
        <taxon>Pseudomonadati</taxon>
        <taxon>Pseudomonadota</taxon>
        <taxon>Alphaproteobacteria</taxon>
        <taxon>Caulobacterales</taxon>
        <taxon>Caulobacteraceae</taxon>
        <taxon>Asticcacaulis</taxon>
    </lineage>
</organism>
<accession>F4QH51</accession>
<dbReference type="STRING" id="715226.ABI_10250"/>
<dbReference type="InterPro" id="IPR010221">
    <property type="entry name" value="VCBS_dom"/>
</dbReference>
<dbReference type="InterPro" id="IPR001343">
    <property type="entry name" value="Hemolysn_Ca-bd"/>
</dbReference>
<keyword evidence="2" id="KW-0964">Secreted</keyword>
<feature type="compositionally biased region" description="Basic and acidic residues" evidence="3">
    <location>
        <begin position="52"/>
        <end position="61"/>
    </location>
</feature>
<dbReference type="GO" id="GO:0005509">
    <property type="term" value="F:calcium ion binding"/>
    <property type="evidence" value="ECO:0007669"/>
    <property type="project" value="InterPro"/>
</dbReference>
<evidence type="ECO:0000313" key="6">
    <source>
        <dbReference type="Proteomes" id="UP000006512"/>
    </source>
</evidence>
<dbReference type="Pfam" id="PF17803">
    <property type="entry name" value="Cadherin_4"/>
    <property type="match status" value="2"/>
</dbReference>
<evidence type="ECO:0000256" key="3">
    <source>
        <dbReference type="SAM" id="MobiDB-lite"/>
    </source>
</evidence>
<evidence type="ECO:0000256" key="1">
    <source>
        <dbReference type="ARBA" id="ARBA00004613"/>
    </source>
</evidence>
<dbReference type="RefSeq" id="WP_006271768.1">
    <property type="nucleotide sequence ID" value="NZ_GL883077.1"/>
</dbReference>
<feature type="compositionally biased region" description="Polar residues" evidence="3">
    <location>
        <begin position="222"/>
        <end position="232"/>
    </location>
</feature>
<dbReference type="Proteomes" id="UP000006512">
    <property type="component" value="Unassembled WGS sequence"/>
</dbReference>
<dbReference type="Pfam" id="PF00353">
    <property type="entry name" value="HemolysinCabind"/>
    <property type="match status" value="6"/>
</dbReference>
<dbReference type="HOGENOM" id="CLU_502191_0_0_5"/>
<evidence type="ECO:0000259" key="4">
    <source>
        <dbReference type="Pfam" id="PF17803"/>
    </source>
</evidence>